<dbReference type="Proteomes" id="UP000324705">
    <property type="component" value="Chromosome 4A"/>
</dbReference>
<dbReference type="PANTHER" id="PTHR45824:SF22">
    <property type="entry name" value="SEC14P-LIKE PHOSPHATIDYLINOSITOL TRANSFER FAMILY PROTEIN"/>
    <property type="match status" value="1"/>
</dbReference>
<dbReference type="PROSITE" id="PS50191">
    <property type="entry name" value="CRAL_TRIO"/>
    <property type="match status" value="1"/>
</dbReference>
<keyword evidence="3" id="KW-1185">Reference proteome</keyword>
<dbReference type="InterPro" id="IPR052578">
    <property type="entry name" value="PI_Transfer_CRAL-TRIO"/>
</dbReference>
<accession>A0A9R0SGS9</accession>
<dbReference type="InterPro" id="IPR036273">
    <property type="entry name" value="CRAL/TRIO_N_dom_sf"/>
</dbReference>
<dbReference type="SMART" id="SM01100">
    <property type="entry name" value="CRAL_TRIO_N"/>
    <property type="match status" value="1"/>
</dbReference>
<dbReference type="Pfam" id="PF00650">
    <property type="entry name" value="CRAL_TRIO"/>
    <property type="match status" value="1"/>
</dbReference>
<dbReference type="SUPFAM" id="SSF46938">
    <property type="entry name" value="CRAL/TRIO N-terminal domain"/>
    <property type="match status" value="1"/>
</dbReference>
<organism evidence="2 3">
    <name type="scientific">Triticum turgidum subsp. durum</name>
    <name type="common">Durum wheat</name>
    <name type="synonym">Triticum durum</name>
    <dbReference type="NCBI Taxonomy" id="4567"/>
    <lineage>
        <taxon>Eukaryota</taxon>
        <taxon>Viridiplantae</taxon>
        <taxon>Streptophyta</taxon>
        <taxon>Embryophyta</taxon>
        <taxon>Tracheophyta</taxon>
        <taxon>Spermatophyta</taxon>
        <taxon>Magnoliopsida</taxon>
        <taxon>Liliopsida</taxon>
        <taxon>Poales</taxon>
        <taxon>Poaceae</taxon>
        <taxon>BOP clade</taxon>
        <taxon>Pooideae</taxon>
        <taxon>Triticodae</taxon>
        <taxon>Triticeae</taxon>
        <taxon>Triticinae</taxon>
        <taxon>Triticum</taxon>
    </lineage>
</organism>
<evidence type="ECO:0000313" key="3">
    <source>
        <dbReference type="Proteomes" id="UP000324705"/>
    </source>
</evidence>
<dbReference type="Pfam" id="PF03765">
    <property type="entry name" value="CRAL_TRIO_N"/>
    <property type="match status" value="1"/>
</dbReference>
<dbReference type="CDD" id="cd00170">
    <property type="entry name" value="SEC14"/>
    <property type="match status" value="1"/>
</dbReference>
<evidence type="ECO:0000313" key="2">
    <source>
        <dbReference type="EMBL" id="VAH94895.1"/>
    </source>
</evidence>
<dbReference type="AlphaFoldDB" id="A0A9R0SGS9"/>
<dbReference type="GO" id="GO:0008526">
    <property type="term" value="F:phosphatidylinositol transfer activity"/>
    <property type="evidence" value="ECO:0007669"/>
    <property type="project" value="TreeGrafter"/>
</dbReference>
<dbReference type="SUPFAM" id="SSF52087">
    <property type="entry name" value="CRAL/TRIO domain"/>
    <property type="match status" value="1"/>
</dbReference>
<dbReference type="InterPro" id="IPR011074">
    <property type="entry name" value="CRAL/TRIO_N_dom"/>
</dbReference>
<protein>
    <recommendedName>
        <fullName evidence="1">CRAL-TRIO domain-containing protein</fullName>
    </recommendedName>
</protein>
<gene>
    <name evidence="2" type="ORF">TRITD_4Av1G189320</name>
</gene>
<dbReference type="OMA" id="IETCTLI"/>
<reference evidence="2 3" key="1">
    <citation type="submission" date="2017-09" db="EMBL/GenBank/DDBJ databases">
        <authorList>
            <consortium name="International Durum Wheat Genome Sequencing Consortium (IDWGSC)"/>
            <person name="Milanesi L."/>
        </authorList>
    </citation>
    <scope>NUCLEOTIDE SEQUENCE [LARGE SCALE GENOMIC DNA]</scope>
    <source>
        <strain evidence="3">cv. Svevo</strain>
    </source>
</reference>
<name>A0A9R0SGS9_TRITD</name>
<dbReference type="SMART" id="SM00516">
    <property type="entry name" value="SEC14"/>
    <property type="match status" value="1"/>
</dbReference>
<feature type="domain" description="CRAL-TRIO" evidence="1">
    <location>
        <begin position="172"/>
        <end position="336"/>
    </location>
</feature>
<dbReference type="EMBL" id="LT934117">
    <property type="protein sequence ID" value="VAH94895.1"/>
    <property type="molecule type" value="Genomic_DNA"/>
</dbReference>
<evidence type="ECO:0000259" key="1">
    <source>
        <dbReference type="PROSITE" id="PS50191"/>
    </source>
</evidence>
<proteinExistence type="predicted"/>
<sequence length="384" mass="43154">MSQVALESVQHDPCRKPVGSRIALCACVESISDPTTGLNLSKLKTTCFVGSTLLISIQMMLSSDKQSSAEARKQYRCILVLVKEKTTLVSSSWLNIYTTVFSSISHETIFREQINELRAALGPASARGDKYCSEACLARYLEARNWNVDKSRKMLEESLKWRAASKPEDIRWPDVSVEAETGKMYRATFTDREGRTVVIMRPAKQNTSSHEGQLRYLIYTLENAVLSLPQGLDKMVWLIDFTGWTLANATPIKTARDSANILQNHYPERLSVAFLFNPPKVFEAFFKVIKVFLDPKSIQKVNFVYKDNEESMKTMYKHIDPEVLPVEFGGKNIVVYNHEDYSKLMTKDDTKTTSFWAADGSHAVNGGSVPQVIPQSSPIVAKAS</sequence>
<dbReference type="InterPro" id="IPR036865">
    <property type="entry name" value="CRAL-TRIO_dom_sf"/>
</dbReference>
<dbReference type="InterPro" id="IPR001251">
    <property type="entry name" value="CRAL-TRIO_dom"/>
</dbReference>
<dbReference type="FunFam" id="3.40.525.10:FF:000008">
    <property type="entry name" value="Phosphatidylinositol transfer protein 3"/>
    <property type="match status" value="1"/>
</dbReference>
<dbReference type="Gramene" id="TRITD4Av1G189320.3">
    <property type="protein sequence ID" value="TRITD4Av1G189320.3"/>
    <property type="gene ID" value="TRITD4Av1G189320"/>
</dbReference>
<dbReference type="Gene3D" id="3.40.525.10">
    <property type="entry name" value="CRAL-TRIO lipid binding domain"/>
    <property type="match status" value="1"/>
</dbReference>
<dbReference type="PANTHER" id="PTHR45824">
    <property type="entry name" value="GH16843P"/>
    <property type="match status" value="1"/>
</dbReference>